<feature type="compositionally biased region" description="Basic and acidic residues" evidence="1">
    <location>
        <begin position="146"/>
        <end position="167"/>
    </location>
</feature>
<evidence type="ECO:0000313" key="3">
    <source>
        <dbReference type="Proteomes" id="UP000492821"/>
    </source>
</evidence>
<feature type="region of interest" description="Disordered" evidence="1">
    <location>
        <begin position="141"/>
        <end position="300"/>
    </location>
</feature>
<keyword evidence="2" id="KW-0472">Membrane</keyword>
<accession>A0A7E4W5E1</accession>
<feature type="compositionally biased region" description="Basic residues" evidence="1">
    <location>
        <begin position="168"/>
        <end position="182"/>
    </location>
</feature>
<keyword evidence="2" id="KW-0812">Transmembrane</keyword>
<feature type="compositionally biased region" description="Polar residues" evidence="1">
    <location>
        <begin position="255"/>
        <end position="273"/>
    </location>
</feature>
<feature type="compositionally biased region" description="Polar residues" evidence="1">
    <location>
        <begin position="285"/>
        <end position="300"/>
    </location>
</feature>
<keyword evidence="2" id="KW-1133">Transmembrane helix</keyword>
<evidence type="ECO:0000256" key="1">
    <source>
        <dbReference type="SAM" id="MobiDB-lite"/>
    </source>
</evidence>
<dbReference type="Proteomes" id="UP000492821">
    <property type="component" value="Unassembled WGS sequence"/>
</dbReference>
<keyword evidence="3" id="KW-1185">Reference proteome</keyword>
<organism evidence="3 4">
    <name type="scientific">Panagrellus redivivus</name>
    <name type="common">Microworm</name>
    <dbReference type="NCBI Taxonomy" id="6233"/>
    <lineage>
        <taxon>Eukaryota</taxon>
        <taxon>Metazoa</taxon>
        <taxon>Ecdysozoa</taxon>
        <taxon>Nematoda</taxon>
        <taxon>Chromadorea</taxon>
        <taxon>Rhabditida</taxon>
        <taxon>Tylenchina</taxon>
        <taxon>Panagrolaimomorpha</taxon>
        <taxon>Panagrolaimoidea</taxon>
        <taxon>Panagrolaimidae</taxon>
        <taxon>Panagrellus</taxon>
    </lineage>
</organism>
<dbReference type="WBParaSite" id="Pan_g705.t1">
    <property type="protein sequence ID" value="Pan_g705.t1"/>
    <property type="gene ID" value="Pan_g705"/>
</dbReference>
<evidence type="ECO:0000313" key="4">
    <source>
        <dbReference type="WBParaSite" id="Pan_g705.t1"/>
    </source>
</evidence>
<evidence type="ECO:0000256" key="2">
    <source>
        <dbReference type="SAM" id="Phobius"/>
    </source>
</evidence>
<dbReference type="AlphaFoldDB" id="A0A7E4W5E1"/>
<sequence length="300" mass="33026">MVQLGSAYTFGNICLMIAFISLPMGIYLIMALSELPGDVVDGNMLLLQAQTTWDSTVYCVAFFVISLIAANIIRMLVAVHTDYEIALWITREVYKQNVDDERTARRYDRDRQALAAYKEAQEVTRHTTGVQELVEEVFTQATTDDNAGKTHDDVPDADRFQPKDSSKKSKKSMKSTKSKKSKKDTNINKSIKSLKSNKSKKGVKDAAANVSKKVLKLPLASKKSAKSPSASAKQTPLTNRGMSMIGSLNVEKTQRSSGRATKTTQPSNFVESKTQGEGKTPVEAKTQSLSLSLNDTQNDD</sequence>
<feature type="transmembrane region" description="Helical" evidence="2">
    <location>
        <begin position="12"/>
        <end position="35"/>
    </location>
</feature>
<name>A0A7E4W5E1_PANRE</name>
<feature type="compositionally biased region" description="Low complexity" evidence="1">
    <location>
        <begin position="210"/>
        <end position="233"/>
    </location>
</feature>
<reference evidence="4" key="2">
    <citation type="submission" date="2020-10" db="UniProtKB">
        <authorList>
            <consortium name="WormBaseParasite"/>
        </authorList>
    </citation>
    <scope>IDENTIFICATION</scope>
</reference>
<proteinExistence type="predicted"/>
<protein>
    <submittedName>
        <fullName evidence="4">Anoctamin</fullName>
    </submittedName>
</protein>
<reference evidence="3" key="1">
    <citation type="journal article" date="2013" name="Genetics">
        <title>The draft genome and transcriptome of Panagrellus redivivus are shaped by the harsh demands of a free-living lifestyle.</title>
        <authorList>
            <person name="Srinivasan J."/>
            <person name="Dillman A.R."/>
            <person name="Macchietto M.G."/>
            <person name="Heikkinen L."/>
            <person name="Lakso M."/>
            <person name="Fracchia K.M."/>
            <person name="Antoshechkin I."/>
            <person name="Mortazavi A."/>
            <person name="Wong G."/>
            <person name="Sternberg P.W."/>
        </authorList>
    </citation>
    <scope>NUCLEOTIDE SEQUENCE [LARGE SCALE GENOMIC DNA]</scope>
    <source>
        <strain evidence="3">MT8872</strain>
    </source>
</reference>
<feature type="transmembrane region" description="Helical" evidence="2">
    <location>
        <begin position="55"/>
        <end position="77"/>
    </location>
</feature>